<dbReference type="SUPFAM" id="SSF55811">
    <property type="entry name" value="Nudix"/>
    <property type="match status" value="1"/>
</dbReference>
<dbReference type="PROSITE" id="PS51462">
    <property type="entry name" value="NUDIX"/>
    <property type="match status" value="1"/>
</dbReference>
<dbReference type="Pfam" id="PF00293">
    <property type="entry name" value="NUDIX"/>
    <property type="match status" value="1"/>
</dbReference>
<dbReference type="EMBL" id="QJTJ01000008">
    <property type="protein sequence ID" value="PYF06699.1"/>
    <property type="molecule type" value="Genomic_DNA"/>
</dbReference>
<evidence type="ECO:0000256" key="1">
    <source>
        <dbReference type="ARBA" id="ARBA00001946"/>
    </source>
</evidence>
<comment type="cofactor">
    <cofactor evidence="1">
        <name>Mg(2+)</name>
        <dbReference type="ChEBI" id="CHEBI:18420"/>
    </cofactor>
</comment>
<dbReference type="PANTHER" id="PTHR43046:SF14">
    <property type="entry name" value="MUTT_NUDIX FAMILY PROTEIN"/>
    <property type="match status" value="1"/>
</dbReference>
<accession>A0A318U472</accession>
<sequence length="154" mass="17830">MSIRNSAKAIIVQDNKLLAIKKEDKDGYYYILPGGGQVHGENLHETLKRECIEEINAEVEIGDLLFLREYIGKNHEHFEFDSKVHQTEYMFLCSLSEKSNDIGNGIVPDEGQIGVEWLPLKELLNFRLYPQTMRKYIIEHMEGKIFPVYLGDIN</sequence>
<evidence type="ECO:0000313" key="5">
    <source>
        <dbReference type="Proteomes" id="UP000247416"/>
    </source>
</evidence>
<proteinExistence type="predicted"/>
<protein>
    <submittedName>
        <fullName evidence="4">ADP-ribose pyrophosphatase YjhB (NUDIX family)</fullName>
    </submittedName>
</protein>
<comment type="caution">
    <text evidence="4">The sequence shown here is derived from an EMBL/GenBank/DDBJ whole genome shotgun (WGS) entry which is preliminary data.</text>
</comment>
<evidence type="ECO:0000259" key="3">
    <source>
        <dbReference type="PROSITE" id="PS51462"/>
    </source>
</evidence>
<name>A0A318U472_9BACL</name>
<feature type="domain" description="Nudix hydrolase" evidence="3">
    <location>
        <begin position="1"/>
        <end position="141"/>
    </location>
</feature>
<keyword evidence="2" id="KW-0378">Hydrolase</keyword>
<dbReference type="InterPro" id="IPR000086">
    <property type="entry name" value="NUDIX_hydrolase_dom"/>
</dbReference>
<evidence type="ECO:0000313" key="4">
    <source>
        <dbReference type="EMBL" id="PYF06699.1"/>
    </source>
</evidence>
<dbReference type="CDD" id="cd18880">
    <property type="entry name" value="NUDIX_ADPRase"/>
    <property type="match status" value="1"/>
</dbReference>
<dbReference type="PANTHER" id="PTHR43046">
    <property type="entry name" value="GDP-MANNOSE MANNOSYL HYDROLASE"/>
    <property type="match status" value="1"/>
</dbReference>
<dbReference type="AlphaFoldDB" id="A0A318U472"/>
<dbReference type="RefSeq" id="WP_107934672.1">
    <property type="nucleotide sequence ID" value="NZ_CP085009.1"/>
</dbReference>
<dbReference type="GO" id="GO:0016787">
    <property type="term" value="F:hydrolase activity"/>
    <property type="evidence" value="ECO:0007669"/>
    <property type="project" value="UniProtKB-KW"/>
</dbReference>
<evidence type="ECO:0000256" key="2">
    <source>
        <dbReference type="ARBA" id="ARBA00022801"/>
    </source>
</evidence>
<keyword evidence="5" id="KW-1185">Reference proteome</keyword>
<dbReference type="Gene3D" id="3.90.79.10">
    <property type="entry name" value="Nucleoside Triphosphate Pyrophosphohydrolase"/>
    <property type="match status" value="1"/>
</dbReference>
<reference evidence="4 5" key="1">
    <citation type="submission" date="2018-06" db="EMBL/GenBank/DDBJ databases">
        <title>Genomic Encyclopedia of Archaeal and Bacterial Type Strains, Phase II (KMG-II): from individual species to whole genera.</title>
        <authorList>
            <person name="Goeker M."/>
        </authorList>
    </citation>
    <scope>NUCLEOTIDE SEQUENCE [LARGE SCALE GENOMIC DNA]</scope>
    <source>
        <strain evidence="4 5">KACC 16626</strain>
    </source>
</reference>
<organism evidence="4 5">
    <name type="scientific">Ureibacillus chungkukjangi</name>
    <dbReference type="NCBI Taxonomy" id="1202712"/>
    <lineage>
        <taxon>Bacteria</taxon>
        <taxon>Bacillati</taxon>
        <taxon>Bacillota</taxon>
        <taxon>Bacilli</taxon>
        <taxon>Bacillales</taxon>
        <taxon>Caryophanaceae</taxon>
        <taxon>Ureibacillus</taxon>
    </lineage>
</organism>
<dbReference type="InterPro" id="IPR015797">
    <property type="entry name" value="NUDIX_hydrolase-like_dom_sf"/>
</dbReference>
<gene>
    <name evidence="4" type="ORF">BJ095_108121</name>
</gene>
<dbReference type="OrthoDB" id="65827at2"/>
<dbReference type="Proteomes" id="UP000247416">
    <property type="component" value="Unassembled WGS sequence"/>
</dbReference>